<evidence type="ECO:0000313" key="3">
    <source>
        <dbReference type="Proteomes" id="UP001595907"/>
    </source>
</evidence>
<evidence type="ECO:0000256" key="1">
    <source>
        <dbReference type="SAM" id="MobiDB-lite"/>
    </source>
</evidence>
<protein>
    <submittedName>
        <fullName evidence="2">Uncharacterized protein</fullName>
    </submittedName>
</protein>
<keyword evidence="3" id="KW-1185">Reference proteome</keyword>
<accession>A0ABV8QNZ1</accession>
<comment type="caution">
    <text evidence="2">The sequence shown here is derived from an EMBL/GenBank/DDBJ whole genome shotgun (WGS) entry which is preliminary data.</text>
</comment>
<name>A0ABV8QNZ1_9BACT</name>
<feature type="region of interest" description="Disordered" evidence="1">
    <location>
        <begin position="147"/>
        <end position="166"/>
    </location>
</feature>
<sequence>MSITNNAANGTFPHNSTKKPKGGYEFKKKFPDRIAFPQEATFKFKGYDLNGGLGVWYDPQDIINYMKDFPALVEKIESNAANKLPKNCSWKVGFNYVIMPDAMGVEKIGFYVVPTIVNDITMEVYNYFDLKNVPYYHAAGYSPIPERANSEDGNDTFVSDDGNMFP</sequence>
<dbReference type="RefSeq" id="WP_379705589.1">
    <property type="nucleotide sequence ID" value="NZ_JBHSCZ010000001.1"/>
</dbReference>
<organism evidence="2 3">
    <name type="scientific">Ferruginibacter yonginensis</name>
    <dbReference type="NCBI Taxonomy" id="1310416"/>
    <lineage>
        <taxon>Bacteria</taxon>
        <taxon>Pseudomonadati</taxon>
        <taxon>Bacteroidota</taxon>
        <taxon>Chitinophagia</taxon>
        <taxon>Chitinophagales</taxon>
        <taxon>Chitinophagaceae</taxon>
        <taxon>Ferruginibacter</taxon>
    </lineage>
</organism>
<dbReference type="Proteomes" id="UP001595907">
    <property type="component" value="Unassembled WGS sequence"/>
</dbReference>
<proteinExistence type="predicted"/>
<evidence type="ECO:0000313" key="2">
    <source>
        <dbReference type="EMBL" id="MFC4261370.1"/>
    </source>
</evidence>
<feature type="compositionally biased region" description="Polar residues" evidence="1">
    <location>
        <begin position="1"/>
        <end position="15"/>
    </location>
</feature>
<feature type="region of interest" description="Disordered" evidence="1">
    <location>
        <begin position="1"/>
        <end position="23"/>
    </location>
</feature>
<reference evidence="3" key="1">
    <citation type="journal article" date="2019" name="Int. J. Syst. Evol. Microbiol.">
        <title>The Global Catalogue of Microorganisms (GCM) 10K type strain sequencing project: providing services to taxonomists for standard genome sequencing and annotation.</title>
        <authorList>
            <consortium name="The Broad Institute Genomics Platform"/>
            <consortium name="The Broad Institute Genome Sequencing Center for Infectious Disease"/>
            <person name="Wu L."/>
            <person name="Ma J."/>
        </authorList>
    </citation>
    <scope>NUCLEOTIDE SEQUENCE [LARGE SCALE GENOMIC DNA]</scope>
    <source>
        <strain evidence="3">CECT 8289</strain>
    </source>
</reference>
<gene>
    <name evidence="2" type="ORF">ACFOWM_00645</name>
</gene>
<dbReference type="EMBL" id="JBHSCZ010000001">
    <property type="protein sequence ID" value="MFC4261370.1"/>
    <property type="molecule type" value="Genomic_DNA"/>
</dbReference>